<dbReference type="Pfam" id="PF01261">
    <property type="entry name" value="AP_endonuc_2"/>
    <property type="match status" value="1"/>
</dbReference>
<protein>
    <submittedName>
        <fullName evidence="2">Sugar phosphate isomerase/epimerase family protein</fullName>
    </submittedName>
</protein>
<dbReference type="InterPro" id="IPR036237">
    <property type="entry name" value="Xyl_isomerase-like_sf"/>
</dbReference>
<dbReference type="EMBL" id="JBHUCP010000004">
    <property type="protein sequence ID" value="MFD1529079.1"/>
    <property type="molecule type" value="Genomic_DNA"/>
</dbReference>
<dbReference type="RefSeq" id="WP_343974948.1">
    <property type="nucleotide sequence ID" value="NZ_BAAAJG010000008.1"/>
</dbReference>
<dbReference type="SUPFAM" id="SSF51658">
    <property type="entry name" value="Xylose isomerase-like"/>
    <property type="match status" value="1"/>
</dbReference>
<gene>
    <name evidence="2" type="ORF">ACFSCY_06470</name>
</gene>
<dbReference type="PANTHER" id="PTHR12110">
    <property type="entry name" value="HYDROXYPYRUVATE ISOMERASE"/>
    <property type="match status" value="1"/>
</dbReference>
<evidence type="ECO:0000313" key="3">
    <source>
        <dbReference type="Proteomes" id="UP001597145"/>
    </source>
</evidence>
<dbReference type="Gene3D" id="3.20.20.150">
    <property type="entry name" value="Divalent-metal-dependent TIM barrel enzymes"/>
    <property type="match status" value="1"/>
</dbReference>
<dbReference type="GO" id="GO:0016853">
    <property type="term" value="F:isomerase activity"/>
    <property type="evidence" value="ECO:0007669"/>
    <property type="project" value="UniProtKB-KW"/>
</dbReference>
<dbReference type="Proteomes" id="UP001597145">
    <property type="component" value="Unassembled WGS sequence"/>
</dbReference>
<accession>A0ABW4FGN1</accession>
<dbReference type="InterPro" id="IPR050312">
    <property type="entry name" value="IolE/XylAMocC-like"/>
</dbReference>
<reference evidence="3" key="1">
    <citation type="journal article" date="2019" name="Int. J. Syst. Evol. Microbiol.">
        <title>The Global Catalogue of Microorganisms (GCM) 10K type strain sequencing project: providing services to taxonomists for standard genome sequencing and annotation.</title>
        <authorList>
            <consortium name="The Broad Institute Genomics Platform"/>
            <consortium name="The Broad Institute Genome Sequencing Center for Infectious Disease"/>
            <person name="Wu L."/>
            <person name="Ma J."/>
        </authorList>
    </citation>
    <scope>NUCLEOTIDE SEQUENCE [LARGE SCALE GENOMIC DNA]</scope>
    <source>
        <strain evidence="3">JCM 12165</strain>
    </source>
</reference>
<name>A0ABW4FGN1_9PSEU</name>
<proteinExistence type="predicted"/>
<comment type="caution">
    <text evidence="2">The sequence shown here is derived from an EMBL/GenBank/DDBJ whole genome shotgun (WGS) entry which is preliminary data.</text>
</comment>
<evidence type="ECO:0000313" key="2">
    <source>
        <dbReference type="EMBL" id="MFD1529079.1"/>
    </source>
</evidence>
<organism evidence="2 3">
    <name type="scientific">Pseudonocardia aurantiaca</name>
    <dbReference type="NCBI Taxonomy" id="75290"/>
    <lineage>
        <taxon>Bacteria</taxon>
        <taxon>Bacillati</taxon>
        <taxon>Actinomycetota</taxon>
        <taxon>Actinomycetes</taxon>
        <taxon>Pseudonocardiales</taxon>
        <taxon>Pseudonocardiaceae</taxon>
        <taxon>Pseudonocardia</taxon>
    </lineage>
</organism>
<sequence>MTRFALFTASLPDWTPEEAVTHLADQGWDGVEWRVVDQAAAAEPGFWAGNRCTWPLATLEQDVPRIAEISRAAGLEISAVGGYARCDETEDVERLLAATAALGAGRLRVRTPALGEAPYPELFEHARRCFADVAVRAAHHGVKVLVELHHQTIVSSSSAALRLLDGLDPAAVGVIHDIGNLVIEGWEEPRAGLEMLGDFLAHVHVKNAAWRPAGQRDDGTTDWVHEWAELPAGQADIPGYLRILREIGYPGWVTLEDFTTARPLAERTAAGLEYLRAADRAGVSA</sequence>
<feature type="domain" description="Xylose isomerase-like TIM barrel" evidence="1">
    <location>
        <begin position="43"/>
        <end position="277"/>
    </location>
</feature>
<keyword evidence="3" id="KW-1185">Reference proteome</keyword>
<dbReference type="InterPro" id="IPR013022">
    <property type="entry name" value="Xyl_isomerase-like_TIM-brl"/>
</dbReference>
<evidence type="ECO:0000259" key="1">
    <source>
        <dbReference type="Pfam" id="PF01261"/>
    </source>
</evidence>
<keyword evidence="2" id="KW-0413">Isomerase</keyword>
<dbReference type="PANTHER" id="PTHR12110:SF41">
    <property type="entry name" value="INOSOSE DEHYDRATASE"/>
    <property type="match status" value="1"/>
</dbReference>